<feature type="domain" description="Clp R" evidence="12">
    <location>
        <begin position="2"/>
        <end position="145"/>
    </location>
</feature>
<name>A0AAP8IU38_GARVA</name>
<dbReference type="PANTHER" id="PTHR11638:SF18">
    <property type="entry name" value="HEAT SHOCK PROTEIN 104"/>
    <property type="match status" value="1"/>
</dbReference>
<dbReference type="FunFam" id="3.40.50.300:FF:000025">
    <property type="entry name" value="ATP-dependent Clp protease subunit"/>
    <property type="match status" value="1"/>
</dbReference>
<dbReference type="InterPro" id="IPR003959">
    <property type="entry name" value="ATPase_AAA_core"/>
</dbReference>
<accession>A0AAP8IU38</accession>
<dbReference type="Gene3D" id="4.10.860.10">
    <property type="entry name" value="UVR domain"/>
    <property type="match status" value="1"/>
</dbReference>
<dbReference type="FunFam" id="1.10.1780.10:FF:000001">
    <property type="entry name" value="ATP-dependent Clp protease ATP-binding subunit"/>
    <property type="match status" value="1"/>
</dbReference>
<dbReference type="InterPro" id="IPR004176">
    <property type="entry name" value="Clp_R_N"/>
</dbReference>
<dbReference type="InterPro" id="IPR041546">
    <property type="entry name" value="ClpA/ClpB_AAA_lid"/>
</dbReference>
<dbReference type="GO" id="GO:0008233">
    <property type="term" value="F:peptidase activity"/>
    <property type="evidence" value="ECO:0007669"/>
    <property type="project" value="UniProtKB-KW"/>
</dbReference>
<feature type="domain" description="UVR" evidence="11">
    <location>
        <begin position="428"/>
        <end position="463"/>
    </location>
</feature>
<keyword evidence="5" id="KW-0346">Stress response</keyword>
<dbReference type="InterPro" id="IPR027417">
    <property type="entry name" value="P-loop_NTPase"/>
</dbReference>
<evidence type="ECO:0000256" key="3">
    <source>
        <dbReference type="ARBA" id="ARBA00022741"/>
    </source>
</evidence>
<keyword evidence="13" id="KW-0378">Hydrolase</keyword>
<comment type="caution">
    <text evidence="13">The sequence shown here is derived from an EMBL/GenBank/DDBJ whole genome shotgun (WGS) entry which is preliminary data.</text>
</comment>
<evidence type="ECO:0000256" key="8">
    <source>
        <dbReference type="PROSITE-ProRule" id="PRU01251"/>
    </source>
</evidence>
<comment type="subunit">
    <text evidence="7">Homohexamer. The oligomerization is ATP-dependent.</text>
</comment>
<dbReference type="SUPFAM" id="SSF52540">
    <property type="entry name" value="P-loop containing nucleoside triphosphate hydrolases"/>
    <property type="match status" value="2"/>
</dbReference>
<dbReference type="PROSITE" id="PS51903">
    <property type="entry name" value="CLP_R"/>
    <property type="match status" value="1"/>
</dbReference>
<dbReference type="PROSITE" id="PS50151">
    <property type="entry name" value="UVR"/>
    <property type="match status" value="1"/>
</dbReference>
<dbReference type="CDD" id="cd19499">
    <property type="entry name" value="RecA-like_ClpB_Hsp104-like"/>
    <property type="match status" value="1"/>
</dbReference>
<organism evidence="13 14">
    <name type="scientific">Gardnerella vaginalis</name>
    <dbReference type="NCBI Taxonomy" id="2702"/>
    <lineage>
        <taxon>Bacteria</taxon>
        <taxon>Bacillati</taxon>
        <taxon>Actinomycetota</taxon>
        <taxon>Actinomycetes</taxon>
        <taxon>Bifidobacteriales</taxon>
        <taxon>Bifidobacteriaceae</taxon>
        <taxon>Gardnerella</taxon>
    </lineage>
</organism>
<evidence type="ECO:0000256" key="4">
    <source>
        <dbReference type="ARBA" id="ARBA00022840"/>
    </source>
</evidence>
<dbReference type="SMART" id="SM01086">
    <property type="entry name" value="ClpB_D2-small"/>
    <property type="match status" value="1"/>
</dbReference>
<evidence type="ECO:0000256" key="1">
    <source>
        <dbReference type="ARBA" id="ARBA00008675"/>
    </source>
</evidence>
<sequence>MFERFTDRARRVIVLAQEEARSLQHNYIGTEHILLGLIREGEGIAAKALSSKGVDLEGTRKQVEEMIGKGTVSPAGHIPFTPHAKQVLELSLREALQLGHSYIGTEHILLGLIREGEGVGTQVLIKMEVDLGDLRSTTVDLIRGDNAPNGSEKGELANAGSVQDKRNQSGSALLDQFGRNLTFEAQEGKLDPVIGRSEEIERVMVVLSRRTKNNPVLIGEPGVGKTAVVEGLAQKIVEGDVPETLKNKQVYSLDLGSMIAGSRYRGDFEERLKKVLKEIKTRGDIVLFIDEIHTIVGAGSADGALGASDMLKPMLARGELQTIGATTTDEYRKYIEKDAALERRFQPIQVPEPTIAETIEILKGLRSRYENHHHVTITDGALQSSAELSDRYIQDRHLPDKAIDLIDEAGARLRIKRLTQPPELKELNHKIAKISEKKDEAIKQQDFEEAANLRDDQEKLENEAAEKEKAWREGESNVKMVVDEDMIASVVSSTTGIPVVKLTQAESQKLLQMESELHKRIVGQDEAVSALARSIRRARVGLKDPKRPSGSFIFAGPTGVGKTELAKALANFLFDDDNALIRVDMSEFAEKYAASRLFGAPPGYVGYEEGGELTEKVRRKPFSVVLFDEIEKAHPDIFNTLLQVLDDGHLTDGQGRKVDFKNTIIILTTNLGTRDIAKAANTGFTLGNNADSTYQRMKDQVNSELKRHFRPEFLNRLDDTIVFRQLTEPEVRKIVDMDVKLLNDRLFDRHMSLEITDAAKNLLAQKGFDPLLGARPLRRVIQRDIEDTISEKILLGELSDGEHIKVDAEGEGLLGEFTIKGEKFETIDTTAVVATEDSKSEENKSEDSEKEDSAAKEDITAKEDSNKNK</sequence>
<dbReference type="GO" id="GO:0034605">
    <property type="term" value="P:cellular response to heat"/>
    <property type="evidence" value="ECO:0007669"/>
    <property type="project" value="TreeGrafter"/>
</dbReference>
<keyword evidence="4 13" id="KW-0067">ATP-binding</keyword>
<dbReference type="CDD" id="cd00009">
    <property type="entry name" value="AAA"/>
    <property type="match status" value="1"/>
</dbReference>
<evidence type="ECO:0000313" key="13">
    <source>
        <dbReference type="EMBL" id="PKZ60241.1"/>
    </source>
</evidence>
<dbReference type="PANTHER" id="PTHR11638">
    <property type="entry name" value="ATP-DEPENDENT CLP PROTEASE"/>
    <property type="match status" value="1"/>
</dbReference>
<evidence type="ECO:0000256" key="5">
    <source>
        <dbReference type="ARBA" id="ARBA00023016"/>
    </source>
</evidence>
<dbReference type="InterPro" id="IPR028299">
    <property type="entry name" value="ClpA/B_CS2"/>
</dbReference>
<dbReference type="SUPFAM" id="SSF81923">
    <property type="entry name" value="Double Clp-N motif"/>
    <property type="match status" value="1"/>
</dbReference>
<dbReference type="SMART" id="SM00382">
    <property type="entry name" value="AAA"/>
    <property type="match status" value="2"/>
</dbReference>
<keyword evidence="2 8" id="KW-0677">Repeat</keyword>
<dbReference type="Pfam" id="PF07724">
    <property type="entry name" value="AAA_2"/>
    <property type="match status" value="1"/>
</dbReference>
<dbReference type="Pfam" id="PF02861">
    <property type="entry name" value="Clp_N"/>
    <property type="match status" value="1"/>
</dbReference>
<dbReference type="InterPro" id="IPR036628">
    <property type="entry name" value="Clp_N_dom_sf"/>
</dbReference>
<proteinExistence type="inferred from homology"/>
<dbReference type="Gene3D" id="1.10.8.60">
    <property type="match status" value="2"/>
</dbReference>
<keyword evidence="9" id="KW-0175">Coiled coil</keyword>
<dbReference type="GO" id="GO:0016887">
    <property type="term" value="F:ATP hydrolysis activity"/>
    <property type="evidence" value="ECO:0007669"/>
    <property type="project" value="InterPro"/>
</dbReference>
<evidence type="ECO:0000256" key="10">
    <source>
        <dbReference type="SAM" id="MobiDB-lite"/>
    </source>
</evidence>
<feature type="coiled-coil region" evidence="9">
    <location>
        <begin position="424"/>
        <end position="470"/>
    </location>
</feature>
<keyword evidence="3" id="KW-0547">Nucleotide-binding</keyword>
<evidence type="ECO:0000313" key="14">
    <source>
        <dbReference type="Proteomes" id="UP000234905"/>
    </source>
</evidence>
<dbReference type="GO" id="GO:0005524">
    <property type="term" value="F:ATP binding"/>
    <property type="evidence" value="ECO:0007669"/>
    <property type="project" value="UniProtKB-KW"/>
</dbReference>
<dbReference type="GO" id="GO:0005737">
    <property type="term" value="C:cytoplasm"/>
    <property type="evidence" value="ECO:0007669"/>
    <property type="project" value="TreeGrafter"/>
</dbReference>
<evidence type="ECO:0000256" key="2">
    <source>
        <dbReference type="ARBA" id="ARBA00022737"/>
    </source>
</evidence>
<evidence type="ECO:0000256" key="9">
    <source>
        <dbReference type="SAM" id="Coils"/>
    </source>
</evidence>
<feature type="region of interest" description="Disordered" evidence="10">
    <location>
        <begin position="143"/>
        <end position="165"/>
    </location>
</feature>
<dbReference type="InterPro" id="IPR050130">
    <property type="entry name" value="ClpA_ClpB"/>
</dbReference>
<comment type="similarity">
    <text evidence="1">Belongs to the ClpA/ClpB family.</text>
</comment>
<dbReference type="InterPro" id="IPR001943">
    <property type="entry name" value="UVR_dom"/>
</dbReference>
<evidence type="ECO:0000259" key="12">
    <source>
        <dbReference type="PROSITE" id="PS51903"/>
    </source>
</evidence>
<feature type="compositionally biased region" description="Basic and acidic residues" evidence="10">
    <location>
        <begin position="836"/>
        <end position="869"/>
    </location>
</feature>
<protein>
    <submittedName>
        <fullName evidence="13">ATP-dependent Clp protease ATP-binding subunit</fullName>
    </submittedName>
</protein>
<evidence type="ECO:0000256" key="7">
    <source>
        <dbReference type="ARBA" id="ARBA00026057"/>
    </source>
</evidence>
<feature type="region of interest" description="Disordered" evidence="10">
    <location>
        <begin position="831"/>
        <end position="869"/>
    </location>
</feature>
<dbReference type="FunFam" id="3.40.50.300:FF:000010">
    <property type="entry name" value="Chaperone clpB 1, putative"/>
    <property type="match status" value="1"/>
</dbReference>
<keyword evidence="6" id="KW-0143">Chaperone</keyword>
<dbReference type="PROSITE" id="PS00871">
    <property type="entry name" value="CLPAB_2"/>
    <property type="match status" value="1"/>
</dbReference>
<keyword evidence="13" id="KW-0645">Protease</keyword>
<dbReference type="InterPro" id="IPR001270">
    <property type="entry name" value="ClpA/B"/>
</dbReference>
<dbReference type="Gene3D" id="1.10.1780.10">
    <property type="entry name" value="Clp, N-terminal domain"/>
    <property type="match status" value="1"/>
</dbReference>
<dbReference type="InterPro" id="IPR019489">
    <property type="entry name" value="Clp_ATPase_C"/>
</dbReference>
<dbReference type="AlphaFoldDB" id="A0AAP8IU38"/>
<dbReference type="EMBL" id="PKJN01000001">
    <property type="protein sequence ID" value="PKZ60241.1"/>
    <property type="molecule type" value="Genomic_DNA"/>
</dbReference>
<reference evidence="13 14" key="1">
    <citation type="submission" date="2017-12" db="EMBL/GenBank/DDBJ databases">
        <title>Phylogenetic diversity of female urinary microbiome.</title>
        <authorList>
            <person name="Thomas-White K."/>
            <person name="Wolfe A.J."/>
        </authorList>
    </citation>
    <scope>NUCLEOTIDE SEQUENCE [LARGE SCALE GENOMIC DNA]</scope>
    <source>
        <strain evidence="13 14">UMB0682</strain>
    </source>
</reference>
<dbReference type="GO" id="GO:0006508">
    <property type="term" value="P:proteolysis"/>
    <property type="evidence" value="ECO:0007669"/>
    <property type="project" value="UniProtKB-KW"/>
</dbReference>
<evidence type="ECO:0000259" key="11">
    <source>
        <dbReference type="PROSITE" id="PS50151"/>
    </source>
</evidence>
<dbReference type="Pfam" id="PF17871">
    <property type="entry name" value="AAA_lid_9"/>
    <property type="match status" value="1"/>
</dbReference>
<gene>
    <name evidence="13" type="ORF">CYJ61_02325</name>
</gene>
<dbReference type="Pfam" id="PF10431">
    <property type="entry name" value="ClpB_D2-small"/>
    <property type="match status" value="1"/>
</dbReference>
<evidence type="ECO:0000256" key="6">
    <source>
        <dbReference type="ARBA" id="ARBA00023186"/>
    </source>
</evidence>
<dbReference type="Pfam" id="PF00004">
    <property type="entry name" value="AAA"/>
    <property type="match status" value="1"/>
</dbReference>
<dbReference type="InterPro" id="IPR003593">
    <property type="entry name" value="AAA+_ATPase"/>
</dbReference>
<dbReference type="Proteomes" id="UP000234905">
    <property type="component" value="Unassembled WGS sequence"/>
</dbReference>
<dbReference type="PRINTS" id="PR00300">
    <property type="entry name" value="CLPPROTEASEA"/>
</dbReference>
<dbReference type="Gene3D" id="3.40.50.300">
    <property type="entry name" value="P-loop containing nucleotide triphosphate hydrolases"/>
    <property type="match status" value="2"/>
</dbReference>